<evidence type="ECO:0000256" key="8">
    <source>
        <dbReference type="ARBA" id="ARBA00048679"/>
    </source>
</evidence>
<evidence type="ECO:0000313" key="10">
    <source>
        <dbReference type="EMBL" id="OAA76827.1"/>
    </source>
</evidence>
<evidence type="ECO:0000256" key="4">
    <source>
        <dbReference type="ARBA" id="ARBA00022741"/>
    </source>
</evidence>
<dbReference type="PANTHER" id="PTHR47634">
    <property type="entry name" value="PROTEIN KINASE DOMAIN-CONTAINING PROTEIN-RELATED"/>
    <property type="match status" value="1"/>
</dbReference>
<dbReference type="OrthoDB" id="5979581at2759"/>
<dbReference type="GO" id="GO:0050684">
    <property type="term" value="P:regulation of mRNA processing"/>
    <property type="evidence" value="ECO:0007669"/>
    <property type="project" value="TreeGrafter"/>
</dbReference>
<dbReference type="GO" id="GO:0005737">
    <property type="term" value="C:cytoplasm"/>
    <property type="evidence" value="ECO:0007669"/>
    <property type="project" value="TreeGrafter"/>
</dbReference>
<dbReference type="AlphaFoldDB" id="A0A168GRK2"/>
<dbReference type="InterPro" id="IPR011009">
    <property type="entry name" value="Kinase-like_dom_sf"/>
</dbReference>
<dbReference type="GO" id="GO:0005524">
    <property type="term" value="F:ATP binding"/>
    <property type="evidence" value="ECO:0007669"/>
    <property type="project" value="UniProtKB-KW"/>
</dbReference>
<dbReference type="GO" id="GO:0005634">
    <property type="term" value="C:nucleus"/>
    <property type="evidence" value="ECO:0007669"/>
    <property type="project" value="TreeGrafter"/>
</dbReference>
<evidence type="ECO:0000256" key="2">
    <source>
        <dbReference type="ARBA" id="ARBA00022527"/>
    </source>
</evidence>
<dbReference type="Proteomes" id="UP000076881">
    <property type="component" value="Unassembled WGS sequence"/>
</dbReference>
<dbReference type="Pfam" id="PF00069">
    <property type="entry name" value="Pkinase"/>
    <property type="match status" value="1"/>
</dbReference>
<evidence type="ECO:0000313" key="11">
    <source>
        <dbReference type="Proteomes" id="UP000076881"/>
    </source>
</evidence>
<accession>A0A168GRK2</accession>
<dbReference type="InterPro" id="IPR000719">
    <property type="entry name" value="Prot_kinase_dom"/>
</dbReference>
<dbReference type="Gene3D" id="1.10.510.10">
    <property type="entry name" value="Transferase(Phosphotransferase) domain 1"/>
    <property type="match status" value="1"/>
</dbReference>
<dbReference type="EC" id="2.7.11.1" evidence="1"/>
<dbReference type="Gene3D" id="3.30.200.20">
    <property type="entry name" value="Phosphorylase Kinase, domain 1"/>
    <property type="match status" value="1"/>
</dbReference>
<evidence type="ECO:0000259" key="9">
    <source>
        <dbReference type="PROSITE" id="PS50011"/>
    </source>
</evidence>
<evidence type="ECO:0000256" key="3">
    <source>
        <dbReference type="ARBA" id="ARBA00022679"/>
    </source>
</evidence>
<protein>
    <recommendedName>
        <fullName evidence="1">non-specific serine/threonine protein kinase</fullName>
        <ecNumber evidence="1">2.7.11.1</ecNumber>
    </recommendedName>
</protein>
<dbReference type="SUPFAM" id="SSF56112">
    <property type="entry name" value="Protein kinase-like (PK-like)"/>
    <property type="match status" value="1"/>
</dbReference>
<evidence type="ECO:0000256" key="5">
    <source>
        <dbReference type="ARBA" id="ARBA00022777"/>
    </source>
</evidence>
<keyword evidence="4" id="KW-0547">Nucleotide-binding</keyword>
<reference evidence="10 11" key="1">
    <citation type="journal article" date="2016" name="Genome Biol. Evol.">
        <title>Divergent and convergent evolution of fungal pathogenicity.</title>
        <authorList>
            <person name="Shang Y."/>
            <person name="Xiao G."/>
            <person name="Zheng P."/>
            <person name="Cen K."/>
            <person name="Zhan S."/>
            <person name="Wang C."/>
        </authorList>
    </citation>
    <scope>NUCLEOTIDE SEQUENCE [LARGE SCALE GENOMIC DNA]</scope>
    <source>
        <strain evidence="10 11">RCEF 1005</strain>
    </source>
</reference>
<comment type="catalytic activity">
    <reaction evidence="7">
        <text>L-threonyl-[protein] + ATP = O-phospho-L-threonyl-[protein] + ADP + H(+)</text>
        <dbReference type="Rhea" id="RHEA:46608"/>
        <dbReference type="Rhea" id="RHEA-COMP:11060"/>
        <dbReference type="Rhea" id="RHEA-COMP:11605"/>
        <dbReference type="ChEBI" id="CHEBI:15378"/>
        <dbReference type="ChEBI" id="CHEBI:30013"/>
        <dbReference type="ChEBI" id="CHEBI:30616"/>
        <dbReference type="ChEBI" id="CHEBI:61977"/>
        <dbReference type="ChEBI" id="CHEBI:456216"/>
        <dbReference type="EC" id="2.7.11.1"/>
    </reaction>
</comment>
<dbReference type="InterPro" id="IPR051334">
    <property type="entry name" value="SRPK"/>
</dbReference>
<comment type="caution">
    <text evidence="10">The sequence shown here is derived from an EMBL/GenBank/DDBJ whole genome shotgun (WGS) entry which is preliminary data.</text>
</comment>
<evidence type="ECO:0000256" key="1">
    <source>
        <dbReference type="ARBA" id="ARBA00012513"/>
    </source>
</evidence>
<sequence>MRAPDAGYSQNDLFYHIGMSAEIEDLSRYKQTGLHPIILGQVLPEPKTCVDVPDKEPRYRIMFKLGFGAFSTVWMARDIVEDRWVSVKIFEGSGKPTKSTEVAILTEIRDTCQGKPGFDHIIQLFDSFIIEGPNGFHECIVTEVIASLADYTFINETSSAVSVRQIAQAFTLIHDCDIAHGDPHLANSGVALPQMDDVDEDAIVSNFPQEELVPVAPRAVEFPRNTVPAYAVPKESLMSWLRRRKAFPGSEGLKIKILDFGRAHKTSDEVSALLGAVPPMAQPPETVVHHLSEGKLGSPWSHAADVWAVACMMFYILGAGELLSGHWSRMDIEAWSDFVRPKLDLWKDHYYMDRDVAWEKQAARCSCKGEQREVFIDLLKRMVVTDPEQRISMQEVQAHPFCSREWPSAQPVEESTPGSPVV</sequence>
<gene>
    <name evidence="10" type="ORF">LEL_06511</name>
</gene>
<dbReference type="PROSITE" id="PS50011">
    <property type="entry name" value="PROTEIN_KINASE_DOM"/>
    <property type="match status" value="1"/>
</dbReference>
<dbReference type="STRING" id="1081108.A0A168GRK2"/>
<feature type="domain" description="Protein kinase" evidence="9">
    <location>
        <begin position="59"/>
        <end position="402"/>
    </location>
</feature>
<keyword evidence="6" id="KW-0067">ATP-binding</keyword>
<dbReference type="PANTHER" id="PTHR47634:SF9">
    <property type="entry name" value="PROTEIN KINASE DOMAIN-CONTAINING PROTEIN-RELATED"/>
    <property type="match status" value="1"/>
</dbReference>
<keyword evidence="5 10" id="KW-0418">Kinase</keyword>
<dbReference type="EMBL" id="AZHF01000004">
    <property type="protein sequence ID" value="OAA76827.1"/>
    <property type="molecule type" value="Genomic_DNA"/>
</dbReference>
<dbReference type="SMART" id="SM00220">
    <property type="entry name" value="S_TKc"/>
    <property type="match status" value="1"/>
</dbReference>
<proteinExistence type="predicted"/>
<dbReference type="GO" id="GO:0000245">
    <property type="term" value="P:spliceosomal complex assembly"/>
    <property type="evidence" value="ECO:0007669"/>
    <property type="project" value="TreeGrafter"/>
</dbReference>
<keyword evidence="11" id="KW-1185">Reference proteome</keyword>
<organism evidence="10 11">
    <name type="scientific">Akanthomyces lecanii RCEF 1005</name>
    <dbReference type="NCBI Taxonomy" id="1081108"/>
    <lineage>
        <taxon>Eukaryota</taxon>
        <taxon>Fungi</taxon>
        <taxon>Dikarya</taxon>
        <taxon>Ascomycota</taxon>
        <taxon>Pezizomycotina</taxon>
        <taxon>Sordariomycetes</taxon>
        <taxon>Hypocreomycetidae</taxon>
        <taxon>Hypocreales</taxon>
        <taxon>Cordycipitaceae</taxon>
        <taxon>Akanthomyces</taxon>
        <taxon>Cordyceps confragosa</taxon>
    </lineage>
</organism>
<keyword evidence="2" id="KW-0723">Serine/threonine-protein kinase</keyword>
<evidence type="ECO:0000256" key="6">
    <source>
        <dbReference type="ARBA" id="ARBA00022840"/>
    </source>
</evidence>
<keyword evidence="3" id="KW-0808">Transferase</keyword>
<dbReference type="GO" id="GO:0004674">
    <property type="term" value="F:protein serine/threonine kinase activity"/>
    <property type="evidence" value="ECO:0007669"/>
    <property type="project" value="UniProtKB-KW"/>
</dbReference>
<evidence type="ECO:0000256" key="7">
    <source>
        <dbReference type="ARBA" id="ARBA00047899"/>
    </source>
</evidence>
<comment type="catalytic activity">
    <reaction evidence="8">
        <text>L-seryl-[protein] + ATP = O-phospho-L-seryl-[protein] + ADP + H(+)</text>
        <dbReference type="Rhea" id="RHEA:17989"/>
        <dbReference type="Rhea" id="RHEA-COMP:9863"/>
        <dbReference type="Rhea" id="RHEA-COMP:11604"/>
        <dbReference type="ChEBI" id="CHEBI:15378"/>
        <dbReference type="ChEBI" id="CHEBI:29999"/>
        <dbReference type="ChEBI" id="CHEBI:30616"/>
        <dbReference type="ChEBI" id="CHEBI:83421"/>
        <dbReference type="ChEBI" id="CHEBI:456216"/>
        <dbReference type="EC" id="2.7.11.1"/>
    </reaction>
</comment>
<name>A0A168GRK2_CORDF</name>